<comment type="caution">
    <text evidence="2">The sequence shown here is derived from an EMBL/GenBank/DDBJ whole genome shotgun (WGS) entry which is preliminary data.</text>
</comment>
<dbReference type="SUPFAM" id="SSF52091">
    <property type="entry name" value="SpoIIaa-like"/>
    <property type="match status" value="1"/>
</dbReference>
<dbReference type="Gene3D" id="3.30.750.24">
    <property type="entry name" value="STAS domain"/>
    <property type="match status" value="1"/>
</dbReference>
<dbReference type="CDD" id="cd07043">
    <property type="entry name" value="STAS_anti-anti-sigma_factors"/>
    <property type="match status" value="1"/>
</dbReference>
<evidence type="ECO:0000313" key="3">
    <source>
        <dbReference type="Proteomes" id="UP000242133"/>
    </source>
</evidence>
<dbReference type="EMBL" id="PYGI01000003">
    <property type="protein sequence ID" value="PSL15773.1"/>
    <property type="molecule type" value="Genomic_DNA"/>
</dbReference>
<reference evidence="2 3" key="1">
    <citation type="submission" date="2018-03" db="EMBL/GenBank/DDBJ databases">
        <title>Genomic Encyclopedia of Archaeal and Bacterial Type Strains, Phase II (KMG-II): from individual species to whole genera.</title>
        <authorList>
            <person name="Goeker M."/>
        </authorList>
    </citation>
    <scope>NUCLEOTIDE SEQUENCE [LARGE SCALE GENOMIC DNA]</scope>
    <source>
        <strain evidence="2 3">DSM 17586</strain>
    </source>
</reference>
<dbReference type="InterPro" id="IPR002645">
    <property type="entry name" value="STAS_dom"/>
</dbReference>
<dbReference type="PROSITE" id="PS50801">
    <property type="entry name" value="STAS"/>
    <property type="match status" value="1"/>
</dbReference>
<keyword evidence="3" id="KW-1185">Reference proteome</keyword>
<name>A0A2P8F230_9GAMM</name>
<sequence length="111" mass="12102">MGLEIKQDNTTAFVGVQDEMTIYTVALHWDQLSPLLAQVKAMELDLSAVTEIDSAGVQLLLALKQESTRLHNRFELCRPNDGVVELLQLLRLEQALPVAAGVSGQEAVCNG</sequence>
<dbReference type="Proteomes" id="UP000242133">
    <property type="component" value="Unassembled WGS sequence"/>
</dbReference>
<gene>
    <name evidence="2" type="ORF">CLV44_10354</name>
</gene>
<dbReference type="PANTHER" id="PTHR35849:SF2">
    <property type="entry name" value="BLR2341 PROTEIN"/>
    <property type="match status" value="1"/>
</dbReference>
<accession>A0A2P8F230</accession>
<dbReference type="RefSeq" id="WP_106590601.1">
    <property type="nucleotide sequence ID" value="NZ_PYGI01000003.1"/>
</dbReference>
<protein>
    <submittedName>
        <fullName evidence="2">Anti-anti-sigma factor</fullName>
    </submittedName>
</protein>
<dbReference type="InterPro" id="IPR058548">
    <property type="entry name" value="MlaB-like_STAS"/>
</dbReference>
<dbReference type="AlphaFoldDB" id="A0A2P8F230"/>
<dbReference type="PANTHER" id="PTHR35849">
    <property type="entry name" value="BLR2341 PROTEIN"/>
    <property type="match status" value="1"/>
</dbReference>
<organism evidence="2 3">
    <name type="scientific">Marinobacterium halophilum</name>
    <dbReference type="NCBI Taxonomy" id="267374"/>
    <lineage>
        <taxon>Bacteria</taxon>
        <taxon>Pseudomonadati</taxon>
        <taxon>Pseudomonadota</taxon>
        <taxon>Gammaproteobacteria</taxon>
        <taxon>Oceanospirillales</taxon>
        <taxon>Oceanospirillaceae</taxon>
        <taxon>Marinobacterium</taxon>
    </lineage>
</organism>
<dbReference type="InterPro" id="IPR036513">
    <property type="entry name" value="STAS_dom_sf"/>
</dbReference>
<dbReference type="OrthoDB" id="3296574at2"/>
<feature type="domain" description="STAS" evidence="1">
    <location>
        <begin position="1"/>
        <end position="96"/>
    </location>
</feature>
<evidence type="ECO:0000259" key="1">
    <source>
        <dbReference type="PROSITE" id="PS50801"/>
    </source>
</evidence>
<dbReference type="Pfam" id="PF13466">
    <property type="entry name" value="STAS_2"/>
    <property type="match status" value="1"/>
</dbReference>
<proteinExistence type="predicted"/>
<dbReference type="InterPro" id="IPR052746">
    <property type="entry name" value="MlaB_ABC_Transporter"/>
</dbReference>
<evidence type="ECO:0000313" key="2">
    <source>
        <dbReference type="EMBL" id="PSL15773.1"/>
    </source>
</evidence>